<dbReference type="AlphaFoldDB" id="A0A4Y1R3E1"/>
<keyword evidence="1" id="KW-0472">Membrane</keyword>
<evidence type="ECO:0000313" key="2">
    <source>
        <dbReference type="EMBL" id="BBG98608.1"/>
    </source>
</evidence>
<name>A0A4Y1R3E1_PRUDU</name>
<accession>A0A4Y1R3E1</accession>
<reference evidence="2" key="1">
    <citation type="journal article" date="2019" name="Science">
        <title>Mutation of a bHLH transcription factor allowed almond domestication.</title>
        <authorList>
            <person name="Sanchez-Perez R."/>
            <person name="Pavan S."/>
            <person name="Mazzeo R."/>
            <person name="Moldovan C."/>
            <person name="Aiese Cigliano R."/>
            <person name="Del Cueto J."/>
            <person name="Ricciardi F."/>
            <person name="Lotti C."/>
            <person name="Ricciardi L."/>
            <person name="Dicenta F."/>
            <person name="Lopez-Marques R.L."/>
            <person name="Lindberg Moller B."/>
        </authorList>
    </citation>
    <scope>NUCLEOTIDE SEQUENCE</scope>
</reference>
<sequence>MGYFYICHNRHYLYPYWLCFLICIRACGGNYRPL</sequence>
<gene>
    <name evidence="2" type="ORF">Prudu_008060</name>
</gene>
<proteinExistence type="predicted"/>
<protein>
    <submittedName>
        <fullName evidence="2">ALA-interacting subunit 1</fullName>
    </submittedName>
</protein>
<organism evidence="2">
    <name type="scientific">Prunus dulcis</name>
    <name type="common">Almond</name>
    <name type="synonym">Amygdalus dulcis</name>
    <dbReference type="NCBI Taxonomy" id="3755"/>
    <lineage>
        <taxon>Eukaryota</taxon>
        <taxon>Viridiplantae</taxon>
        <taxon>Streptophyta</taxon>
        <taxon>Embryophyta</taxon>
        <taxon>Tracheophyta</taxon>
        <taxon>Spermatophyta</taxon>
        <taxon>Magnoliopsida</taxon>
        <taxon>eudicotyledons</taxon>
        <taxon>Gunneridae</taxon>
        <taxon>Pentapetalae</taxon>
        <taxon>rosids</taxon>
        <taxon>fabids</taxon>
        <taxon>Rosales</taxon>
        <taxon>Rosaceae</taxon>
        <taxon>Amygdaloideae</taxon>
        <taxon>Amygdaleae</taxon>
        <taxon>Prunus</taxon>
    </lineage>
</organism>
<dbReference type="EMBL" id="AP019299">
    <property type="protein sequence ID" value="BBG98608.1"/>
    <property type="molecule type" value="Genomic_DNA"/>
</dbReference>
<feature type="transmembrane region" description="Helical" evidence="1">
    <location>
        <begin position="12"/>
        <end position="31"/>
    </location>
</feature>
<evidence type="ECO:0000256" key="1">
    <source>
        <dbReference type="SAM" id="Phobius"/>
    </source>
</evidence>
<keyword evidence="1" id="KW-0812">Transmembrane</keyword>
<keyword evidence="1" id="KW-1133">Transmembrane helix</keyword>